<gene>
    <name evidence="3" type="ORF">QUW08_10585</name>
</gene>
<feature type="region of interest" description="Disordered" evidence="1">
    <location>
        <begin position="288"/>
        <end position="352"/>
    </location>
</feature>
<comment type="caution">
    <text evidence="3">The sequence shown here is derived from an EMBL/GenBank/DDBJ whole genome shotgun (WGS) entry which is preliminary data.</text>
</comment>
<accession>A0ABT7US58</accession>
<keyword evidence="2" id="KW-0812">Transmembrane</keyword>
<dbReference type="RefSeq" id="WP_289600215.1">
    <property type="nucleotide sequence ID" value="NZ_JAUDCL010000019.1"/>
</dbReference>
<feature type="compositionally biased region" description="Pro residues" evidence="1">
    <location>
        <begin position="329"/>
        <end position="341"/>
    </location>
</feature>
<evidence type="ECO:0000313" key="3">
    <source>
        <dbReference type="EMBL" id="MDM8201729.1"/>
    </source>
</evidence>
<evidence type="ECO:0000256" key="2">
    <source>
        <dbReference type="SAM" id="Phobius"/>
    </source>
</evidence>
<name>A0ABT7US58_9FIRM</name>
<keyword evidence="2" id="KW-0472">Membrane</keyword>
<dbReference type="Proteomes" id="UP001529380">
    <property type="component" value="Unassembled WGS sequence"/>
</dbReference>
<reference evidence="3 4" key="1">
    <citation type="submission" date="2023-06" db="EMBL/GenBank/DDBJ databases">
        <title>Identification and characterization of horizontal gene transfer across gut microbiota members of farm animals based on homology search.</title>
        <authorList>
            <person name="Schwarzerova J."/>
            <person name="Nykrynova M."/>
            <person name="Jureckova K."/>
            <person name="Cejkova D."/>
            <person name="Rychlik I."/>
        </authorList>
    </citation>
    <scope>NUCLEOTIDE SEQUENCE [LARGE SCALE GENOMIC DNA]</scope>
    <source>
        <strain evidence="3 4">ET340</strain>
    </source>
</reference>
<feature type="transmembrane region" description="Helical" evidence="2">
    <location>
        <begin position="7"/>
        <end position="32"/>
    </location>
</feature>
<keyword evidence="2" id="KW-1133">Transmembrane helix</keyword>
<evidence type="ECO:0008006" key="5">
    <source>
        <dbReference type="Google" id="ProtNLM"/>
    </source>
</evidence>
<keyword evidence="4" id="KW-1185">Reference proteome</keyword>
<dbReference type="EMBL" id="JAUDCL010000019">
    <property type="protein sequence ID" value="MDM8201729.1"/>
    <property type="molecule type" value="Genomic_DNA"/>
</dbReference>
<organism evidence="3 4">
    <name type="scientific">Allofournierella massiliensis</name>
    <dbReference type="NCBI Taxonomy" id="1650663"/>
    <lineage>
        <taxon>Bacteria</taxon>
        <taxon>Bacillati</taxon>
        <taxon>Bacillota</taxon>
        <taxon>Clostridia</taxon>
        <taxon>Eubacteriales</taxon>
        <taxon>Oscillospiraceae</taxon>
        <taxon>Allofournierella</taxon>
    </lineage>
</organism>
<evidence type="ECO:0000256" key="1">
    <source>
        <dbReference type="SAM" id="MobiDB-lite"/>
    </source>
</evidence>
<proteinExistence type="predicted"/>
<protein>
    <recommendedName>
        <fullName evidence="5">Cell envelope-related transcriptional attenuator domain-containing protein</fullName>
    </recommendedName>
</protein>
<dbReference type="Gene3D" id="3.40.630.190">
    <property type="entry name" value="LCP protein"/>
    <property type="match status" value="1"/>
</dbReference>
<evidence type="ECO:0000313" key="4">
    <source>
        <dbReference type="Proteomes" id="UP001529380"/>
    </source>
</evidence>
<feature type="compositionally biased region" description="Low complexity" evidence="1">
    <location>
        <begin position="294"/>
        <end position="328"/>
    </location>
</feature>
<sequence length="352" mass="36996">MQNGPKAYWLSFFLTLAILIPLLGGFVLYGLWQQDTAPAQIAQSGVPVGSPTQENDHTLFVAVVAEQPGFVLLRLDGVNNIIRVCPVPAASVVSAPGGPTLLRDSYRSAGPGRAAELLSQTLNIQIDRYLAIAPASLATAWNGMEPPRVNLTGLLEPQELAALGLSEDPVVSLAPEDAPEFLAKLADEGVPPARLERIRGAVWDAALRQQLPSLAITLIEGLRKASSTLLSDLTLTDLYDLQDTLDWLARRQAQVEMEVIPGRWGEDGERYEFTEDSIASAGSWFVQRQQPSESPALATPGPSAGASASPAPSPSEQTASPVGVTPRPSASPTPAPSPTLPPVSGAPAGALG</sequence>